<reference evidence="2 3" key="1">
    <citation type="journal article" date="2019" name="Int. J. Syst. Evol. Microbiol.">
        <title>The Global Catalogue of Microorganisms (GCM) 10K type strain sequencing project: providing services to taxonomists for standard genome sequencing and annotation.</title>
        <authorList>
            <consortium name="The Broad Institute Genomics Platform"/>
            <consortium name="The Broad Institute Genome Sequencing Center for Infectious Disease"/>
            <person name="Wu L."/>
            <person name="Ma J."/>
        </authorList>
    </citation>
    <scope>NUCLEOTIDE SEQUENCE [LARGE SCALE GENOMIC DNA]</scope>
    <source>
        <strain evidence="2 3">JCM 16013</strain>
    </source>
</reference>
<comment type="caution">
    <text evidence="2">The sequence shown here is derived from an EMBL/GenBank/DDBJ whole genome shotgun (WGS) entry which is preliminary data.</text>
</comment>
<sequence>MVPGDGWEKPSRTAKAAAGLCALLGAVSATTALSTATASAAAAPQVYVALGDSMASGPLIPDPTGELACARSTHNYAHDMAATLGIPTLRDVTCSGASTTDMTNPQSLSIGGVAAGTAPPQFDALSPDTTLVTLTIGGNDVGLVGVGQDCMQLNPFAAPCKGRYVVNGVDSVAARTDAFAPKLAAVLDGIHQRSPLARVLVTGYGLYIKAGGCWPVEPVLGSDATWLQSEVDYLNTTIATTAAGHGATYVDVRTPSAGHDSCQAESARWVEGYVPLTLAAPLHPNQAGEAAYARIVGAVVANG</sequence>
<dbReference type="PANTHER" id="PTHR37981">
    <property type="entry name" value="LIPASE 2"/>
    <property type="match status" value="1"/>
</dbReference>
<evidence type="ECO:0000259" key="1">
    <source>
        <dbReference type="Pfam" id="PF13472"/>
    </source>
</evidence>
<proteinExistence type="predicted"/>
<evidence type="ECO:0000313" key="3">
    <source>
        <dbReference type="Proteomes" id="UP001499854"/>
    </source>
</evidence>
<gene>
    <name evidence="2" type="ORF">GCM10009838_51860</name>
</gene>
<dbReference type="InterPro" id="IPR037460">
    <property type="entry name" value="SEST-like"/>
</dbReference>
<dbReference type="Gene3D" id="3.40.50.1110">
    <property type="entry name" value="SGNH hydrolase"/>
    <property type="match status" value="1"/>
</dbReference>
<dbReference type="GO" id="GO:0016787">
    <property type="term" value="F:hydrolase activity"/>
    <property type="evidence" value="ECO:0007669"/>
    <property type="project" value="UniProtKB-KW"/>
</dbReference>
<dbReference type="SUPFAM" id="SSF52266">
    <property type="entry name" value="SGNH hydrolase"/>
    <property type="match status" value="1"/>
</dbReference>
<protein>
    <submittedName>
        <fullName evidence="2">SGNH/GDSL hydrolase family protein</fullName>
    </submittedName>
</protein>
<keyword evidence="3" id="KW-1185">Reference proteome</keyword>
<name>A0ABN2SDC4_9ACTN</name>
<organism evidence="2 3">
    <name type="scientific">Catenulispora subtropica</name>
    <dbReference type="NCBI Taxonomy" id="450798"/>
    <lineage>
        <taxon>Bacteria</taxon>
        <taxon>Bacillati</taxon>
        <taxon>Actinomycetota</taxon>
        <taxon>Actinomycetes</taxon>
        <taxon>Catenulisporales</taxon>
        <taxon>Catenulisporaceae</taxon>
        <taxon>Catenulispora</taxon>
    </lineage>
</organism>
<dbReference type="PANTHER" id="PTHR37981:SF1">
    <property type="entry name" value="SGNH HYDROLASE-TYPE ESTERASE DOMAIN-CONTAINING PROTEIN"/>
    <property type="match status" value="1"/>
</dbReference>
<dbReference type="Proteomes" id="UP001499854">
    <property type="component" value="Unassembled WGS sequence"/>
</dbReference>
<evidence type="ECO:0000313" key="2">
    <source>
        <dbReference type="EMBL" id="GAA1983717.1"/>
    </source>
</evidence>
<keyword evidence="2" id="KW-0378">Hydrolase</keyword>
<dbReference type="InterPro" id="IPR036514">
    <property type="entry name" value="SGNH_hydro_sf"/>
</dbReference>
<dbReference type="CDD" id="cd01823">
    <property type="entry name" value="SEST_like"/>
    <property type="match status" value="1"/>
</dbReference>
<dbReference type="Pfam" id="PF13472">
    <property type="entry name" value="Lipase_GDSL_2"/>
    <property type="match status" value="1"/>
</dbReference>
<feature type="domain" description="SGNH hydrolase-type esterase" evidence="1">
    <location>
        <begin position="49"/>
        <end position="290"/>
    </location>
</feature>
<dbReference type="EMBL" id="BAAAQM010000032">
    <property type="protein sequence ID" value="GAA1983717.1"/>
    <property type="molecule type" value="Genomic_DNA"/>
</dbReference>
<dbReference type="InterPro" id="IPR013830">
    <property type="entry name" value="SGNH_hydro"/>
</dbReference>
<accession>A0ABN2SDC4</accession>